<evidence type="ECO:0000256" key="3">
    <source>
        <dbReference type="ARBA" id="ARBA00022475"/>
    </source>
</evidence>
<keyword evidence="2" id="KW-0813">Transport</keyword>
<evidence type="ECO:0000313" key="14">
    <source>
        <dbReference type="EMBL" id="REF29907.1"/>
    </source>
</evidence>
<feature type="domain" description="MrpA C-terminal/MbhE" evidence="13">
    <location>
        <begin position="684"/>
        <end position="759"/>
    </location>
</feature>
<dbReference type="InterPro" id="IPR046806">
    <property type="entry name" value="MrpA_C/MbhE"/>
</dbReference>
<keyword evidence="4 7" id="KW-0812">Transmembrane</keyword>
<protein>
    <submittedName>
        <fullName evidence="14">Multisubunit sodium/proton antiporter MrpA subunit /multisubunit sodium/proton antiporter MrpB subunit</fullName>
    </submittedName>
</protein>
<feature type="domain" description="NADH:quinone oxidoreductase/Mrp antiporter transmembrane" evidence="10">
    <location>
        <begin position="124"/>
        <end position="395"/>
    </location>
</feature>
<feature type="transmembrane region" description="Helical" evidence="9">
    <location>
        <begin position="685"/>
        <end position="705"/>
    </location>
</feature>
<gene>
    <name evidence="14" type="ORF">DFJ65_0891</name>
</gene>
<evidence type="ECO:0000259" key="11">
    <source>
        <dbReference type="Pfam" id="PF04039"/>
    </source>
</evidence>
<dbReference type="PANTHER" id="PTHR43373">
    <property type="entry name" value="NA(+)/H(+) ANTIPORTER SUBUNIT"/>
    <property type="match status" value="1"/>
</dbReference>
<feature type="transmembrane region" description="Helical" evidence="9">
    <location>
        <begin position="832"/>
        <end position="849"/>
    </location>
</feature>
<feature type="transmembrane region" description="Helical" evidence="9">
    <location>
        <begin position="292"/>
        <end position="311"/>
    </location>
</feature>
<comment type="subcellular location">
    <subcellularLocation>
        <location evidence="1">Cell membrane</location>
        <topology evidence="1">Multi-pass membrane protein</topology>
    </subcellularLocation>
    <subcellularLocation>
        <location evidence="7">Membrane</location>
        <topology evidence="7">Multi-pass membrane protein</topology>
    </subcellularLocation>
</comment>
<comment type="caution">
    <text evidence="14">The sequence shown here is derived from an EMBL/GenBank/DDBJ whole genome shotgun (WGS) entry which is preliminary data.</text>
</comment>
<dbReference type="InterPro" id="IPR050616">
    <property type="entry name" value="CPA3_Na-H_Antiporter_A"/>
</dbReference>
<evidence type="ECO:0000256" key="6">
    <source>
        <dbReference type="ARBA" id="ARBA00023136"/>
    </source>
</evidence>
<feature type="transmembrane region" description="Helical" evidence="9">
    <location>
        <begin position="107"/>
        <end position="122"/>
    </location>
</feature>
<feature type="transmembrane region" description="Helical" evidence="9">
    <location>
        <begin position="922"/>
        <end position="943"/>
    </location>
</feature>
<feature type="transmembrane region" description="Helical" evidence="9">
    <location>
        <begin position="404"/>
        <end position="428"/>
    </location>
</feature>
<feature type="transmembrane region" description="Helical" evidence="9">
    <location>
        <begin position="157"/>
        <end position="180"/>
    </location>
</feature>
<accession>A0A3D9UKS3</accession>
<feature type="transmembrane region" description="Helical" evidence="9">
    <location>
        <begin position="647"/>
        <end position="665"/>
    </location>
</feature>
<dbReference type="NCBIfam" id="NF009284">
    <property type="entry name" value="PRK12644.1"/>
    <property type="match status" value="1"/>
</dbReference>
<feature type="transmembrane region" description="Helical" evidence="9">
    <location>
        <begin position="623"/>
        <end position="641"/>
    </location>
</feature>
<feature type="transmembrane region" description="Helical" evidence="9">
    <location>
        <begin position="742"/>
        <end position="761"/>
    </location>
</feature>
<feature type="transmembrane region" description="Helical" evidence="9">
    <location>
        <begin position="500"/>
        <end position="520"/>
    </location>
</feature>
<evidence type="ECO:0000256" key="5">
    <source>
        <dbReference type="ARBA" id="ARBA00022989"/>
    </source>
</evidence>
<dbReference type="PANTHER" id="PTHR43373:SF1">
    <property type="entry name" value="NA(+)_H(+) ANTIPORTER SUBUNIT A"/>
    <property type="match status" value="1"/>
</dbReference>
<keyword evidence="5 9" id="KW-1133">Transmembrane helix</keyword>
<keyword evidence="3" id="KW-1003">Cell membrane</keyword>
<proteinExistence type="predicted"/>
<feature type="domain" description="MrpA C-terminal/MbhD" evidence="12">
    <location>
        <begin position="605"/>
        <end position="670"/>
    </location>
</feature>
<feature type="transmembrane region" description="Helical" evidence="9">
    <location>
        <begin position="27"/>
        <end position="46"/>
    </location>
</feature>
<dbReference type="GO" id="GO:0005886">
    <property type="term" value="C:plasma membrane"/>
    <property type="evidence" value="ECO:0007669"/>
    <property type="project" value="UniProtKB-SubCell"/>
</dbReference>
<evidence type="ECO:0000256" key="8">
    <source>
        <dbReference type="SAM" id="MobiDB-lite"/>
    </source>
</evidence>
<evidence type="ECO:0000256" key="7">
    <source>
        <dbReference type="RuleBase" id="RU000320"/>
    </source>
</evidence>
<dbReference type="Pfam" id="PF00361">
    <property type="entry name" value="Proton_antipo_M"/>
    <property type="match status" value="1"/>
</dbReference>
<evidence type="ECO:0000256" key="1">
    <source>
        <dbReference type="ARBA" id="ARBA00004651"/>
    </source>
</evidence>
<evidence type="ECO:0000259" key="13">
    <source>
        <dbReference type="Pfam" id="PF20501"/>
    </source>
</evidence>
<feature type="transmembrane region" description="Helical" evidence="9">
    <location>
        <begin position="264"/>
        <end position="285"/>
    </location>
</feature>
<name>A0A3D9UKS3_9MICO</name>
<feature type="transmembrane region" description="Helical" evidence="9">
    <location>
        <begin position="449"/>
        <end position="470"/>
    </location>
</feature>
<feature type="transmembrane region" description="Helical" evidence="9">
    <location>
        <begin position="200"/>
        <end position="225"/>
    </location>
</feature>
<keyword evidence="15" id="KW-1185">Reference proteome</keyword>
<feature type="transmembrane region" description="Helical" evidence="9">
    <location>
        <begin position="598"/>
        <end position="616"/>
    </location>
</feature>
<evidence type="ECO:0000313" key="15">
    <source>
        <dbReference type="Proteomes" id="UP000256253"/>
    </source>
</evidence>
<keyword evidence="6 9" id="KW-0472">Membrane</keyword>
<feature type="transmembrane region" description="Helical" evidence="9">
    <location>
        <begin position="317"/>
        <end position="341"/>
    </location>
</feature>
<feature type="region of interest" description="Disordered" evidence="8">
    <location>
        <begin position="966"/>
        <end position="1008"/>
    </location>
</feature>
<reference evidence="14 15" key="1">
    <citation type="submission" date="2018-08" db="EMBL/GenBank/DDBJ databases">
        <title>Sequencing the genomes of 1000 actinobacteria strains.</title>
        <authorList>
            <person name="Klenk H.-P."/>
        </authorList>
    </citation>
    <scope>NUCLEOTIDE SEQUENCE [LARGE SCALE GENOMIC DNA]</scope>
    <source>
        <strain evidence="14 15">DSM 22967</strain>
    </source>
</reference>
<feature type="compositionally biased region" description="Basic and acidic residues" evidence="8">
    <location>
        <begin position="987"/>
        <end position="1008"/>
    </location>
</feature>
<feature type="transmembrane region" description="Helical" evidence="9">
    <location>
        <begin position="870"/>
        <end position="888"/>
    </location>
</feature>
<feature type="domain" description="Na+/H+ antiporter MnhB subunit-related protein" evidence="11">
    <location>
        <begin position="806"/>
        <end position="943"/>
    </location>
</feature>
<evidence type="ECO:0000256" key="4">
    <source>
        <dbReference type="ARBA" id="ARBA00022692"/>
    </source>
</evidence>
<evidence type="ECO:0000256" key="9">
    <source>
        <dbReference type="SAM" id="Phobius"/>
    </source>
</evidence>
<evidence type="ECO:0000259" key="12">
    <source>
        <dbReference type="Pfam" id="PF13244"/>
    </source>
</evidence>
<feature type="transmembrane region" description="Helical" evidence="9">
    <location>
        <begin position="362"/>
        <end position="384"/>
    </location>
</feature>
<feature type="transmembrane region" description="Helical" evidence="9">
    <location>
        <begin position="564"/>
        <end position="586"/>
    </location>
</feature>
<dbReference type="Proteomes" id="UP000256253">
    <property type="component" value="Unassembled WGS sequence"/>
</dbReference>
<evidence type="ECO:0000256" key="2">
    <source>
        <dbReference type="ARBA" id="ARBA00022448"/>
    </source>
</evidence>
<dbReference type="Pfam" id="PF20501">
    <property type="entry name" value="MbhE"/>
    <property type="match status" value="1"/>
</dbReference>
<feature type="transmembrane region" description="Helical" evidence="9">
    <location>
        <begin position="75"/>
        <end position="95"/>
    </location>
</feature>
<dbReference type="InterPro" id="IPR001750">
    <property type="entry name" value="ND/Mrp_TM"/>
</dbReference>
<evidence type="ECO:0000259" key="10">
    <source>
        <dbReference type="Pfam" id="PF00361"/>
    </source>
</evidence>
<dbReference type="AlphaFoldDB" id="A0A3D9UKS3"/>
<dbReference type="Pfam" id="PF04039">
    <property type="entry name" value="MnhB"/>
    <property type="match status" value="1"/>
</dbReference>
<organism evidence="14 15">
    <name type="scientific">Calidifontibacter indicus</name>
    <dbReference type="NCBI Taxonomy" id="419650"/>
    <lineage>
        <taxon>Bacteria</taxon>
        <taxon>Bacillati</taxon>
        <taxon>Actinomycetota</taxon>
        <taxon>Actinomycetes</taxon>
        <taxon>Micrococcales</taxon>
        <taxon>Dermacoccaceae</taxon>
        <taxon>Calidifontibacter</taxon>
    </lineage>
</organism>
<sequence length="1008" mass="107797">MLYVLIAAHAVAGASTPILARLLGSRAFFALALVPLLSGVWLVQLAPTITSGSTYDTQYSWIPSLGVNLDLHVGLVQWLLAMVVCWIGTLVLVYCRWYFDGEMPMRSGSILTIFAGTMLGLVTADDLVLMYVFWELTSVFSYLLIAHDPTRRANRGAANTALLVTTTGGLAMLIGIVALGHEAGTYSLSQIVAAPPEGTIVTVAVLLLLVGALSKSALIPFHFWLPGAMAAPTPISAYLHAAAMVKAGVYLVAVLAPSFADTPFWRPAVLVLGTATMLVGGWRALRQSDLKLLLAYGTVSQLGFMVLLVGVGTRSAALAGLGMVIAHALFKSTLFMCVGIIDHSAGTRNLHELGGVGYRVPWLAVIGGLAALSMAGFPPLLGFVTKESAFESVTNLVTGEPPSISPLAAGVVAFALVFGSALTVAYSLRWWWGAFAQKEGAPELNWHRPAVGMVLAPALLGLAGLVGGFLGHPLTDLLAPYAESIDTGKESHGLALWHGLGWPLAMSVVAVASGVGLFMARKRIAAVQATFPRTTTAEELYHRSMRGIDRLAVESTARTQRGSLSIYLGTILVVFVCMALFALVRVQHWPDVRLFDHWVQVSIAVVMVWAAFLAATSRGRLRAVLLTGVTGYSLSLMFVVAGAPDLALTQVLVETISLVIFVLVIRKLPRYFTNRPLSSTRWWRVLVALLVGTTVTLVALVAGGSRTATPVSERWYDLAYEFGYGKNIVNVALVDMRAWDTFGEISVLVIAATGVASLIFLRSRTTDVTRTAEAMEQHDDDHKDDHHPGVWLRGGQTLSPRTRSLVFEVITRLLFGSLIITSIYLLLAGHNLPGGGFAGGLVAGMALMIRYLAAGRHELDEAAPFDAGRLLGAGLFVAIASAIAPVLFGGKVLESYDLKVSIPGPDVWHTPWGADWPMLGDLHLVSSTVFDIGVYLIVVGMALDLARSLGSGIDVHAKEDLAPLPISASTRAIPGGHDRHLHTRPTHRPDPRTDQRPDQRPERGGPPR</sequence>
<dbReference type="RefSeq" id="WP_245949997.1">
    <property type="nucleotide sequence ID" value="NZ_QTUA01000001.1"/>
</dbReference>
<dbReference type="Pfam" id="PF13244">
    <property type="entry name" value="MbhD"/>
    <property type="match status" value="1"/>
</dbReference>
<dbReference type="EMBL" id="QTUA01000001">
    <property type="protein sequence ID" value="REF29907.1"/>
    <property type="molecule type" value="Genomic_DNA"/>
</dbReference>
<dbReference type="InterPro" id="IPR025383">
    <property type="entry name" value="MrpA_C/MbhD"/>
</dbReference>
<feature type="transmembrane region" description="Helical" evidence="9">
    <location>
        <begin position="805"/>
        <end position="826"/>
    </location>
</feature>
<dbReference type="InterPro" id="IPR007182">
    <property type="entry name" value="MnhB"/>
</dbReference>
<dbReference type="PRINTS" id="PR01434">
    <property type="entry name" value="NADHDHGNASE5"/>
</dbReference>
<feature type="transmembrane region" description="Helical" evidence="9">
    <location>
        <begin position="128"/>
        <end position="145"/>
    </location>
</feature>